<evidence type="ECO:0008006" key="3">
    <source>
        <dbReference type="Google" id="ProtNLM"/>
    </source>
</evidence>
<sequence>MNDKVKKAKFEAYIGYYQSFMSYFGSYIRAVGVLINHVEEKESSVDTIAYPIMFLVRQCLELGLKANIRYFKKYSKVNNHVKANTHHLKPLQDAFKVHILKTIENLKNENGVIVDKGEIDEFNNYFAKLDQLTTIFDKLDKDSDAFRYPVDKKEEDSFEHSETVNILEVYELLKEVETLLAYTAAVFQKYTDYADTIEQYYREEMEKMYQP</sequence>
<keyword evidence="2" id="KW-1185">Reference proteome</keyword>
<proteinExistence type="predicted"/>
<organism evidence="1 2">
    <name type="scientific">Chitinophaga terrae</name>
    <name type="common">ex Kim and Jung 2007</name>
    <dbReference type="NCBI Taxonomy" id="408074"/>
    <lineage>
        <taxon>Bacteria</taxon>
        <taxon>Pseudomonadati</taxon>
        <taxon>Bacteroidota</taxon>
        <taxon>Chitinophagia</taxon>
        <taxon>Chitinophagales</taxon>
        <taxon>Chitinophagaceae</taxon>
        <taxon>Chitinophaga</taxon>
    </lineage>
</organism>
<dbReference type="OrthoDB" id="1493616at2"/>
<reference evidence="2" key="1">
    <citation type="submission" date="2016-10" db="EMBL/GenBank/DDBJ databases">
        <authorList>
            <person name="Varghese N."/>
            <person name="Submissions S."/>
        </authorList>
    </citation>
    <scope>NUCLEOTIDE SEQUENCE [LARGE SCALE GENOMIC DNA]</scope>
    <source>
        <strain evidence="2">DSM 23920</strain>
    </source>
</reference>
<evidence type="ECO:0000313" key="2">
    <source>
        <dbReference type="Proteomes" id="UP000199656"/>
    </source>
</evidence>
<name>A0A1H4GIN9_9BACT</name>
<gene>
    <name evidence="1" type="ORF">SAMN05660909_05396</name>
</gene>
<dbReference type="AlphaFoldDB" id="A0A1H4GIN9"/>
<dbReference type="EMBL" id="FNRL01000042">
    <property type="protein sequence ID" value="SEB09489.1"/>
    <property type="molecule type" value="Genomic_DNA"/>
</dbReference>
<evidence type="ECO:0000313" key="1">
    <source>
        <dbReference type="EMBL" id="SEB09489.1"/>
    </source>
</evidence>
<accession>A0A1H4GIN9</accession>
<dbReference type="Proteomes" id="UP000199656">
    <property type="component" value="Unassembled WGS sequence"/>
</dbReference>
<dbReference type="RefSeq" id="WP_089765941.1">
    <property type="nucleotide sequence ID" value="NZ_BKAT01000065.1"/>
</dbReference>
<protein>
    <recommendedName>
        <fullName evidence="3">HEPN AbiU2-like domain-containing protein</fullName>
    </recommendedName>
</protein>